<name>A0AAD5Y080_9FUNG</name>
<feature type="transmembrane region" description="Helical" evidence="1">
    <location>
        <begin position="209"/>
        <end position="227"/>
    </location>
</feature>
<feature type="transmembrane region" description="Helical" evidence="1">
    <location>
        <begin position="54"/>
        <end position="71"/>
    </location>
</feature>
<evidence type="ECO:0000313" key="4">
    <source>
        <dbReference type="Proteomes" id="UP001210925"/>
    </source>
</evidence>
<dbReference type="Pfam" id="PF10355">
    <property type="entry name" value="Ytp1"/>
    <property type="match status" value="1"/>
</dbReference>
<keyword evidence="1" id="KW-0812">Transmembrane</keyword>
<feature type="transmembrane region" description="Helical" evidence="1">
    <location>
        <begin position="153"/>
        <end position="171"/>
    </location>
</feature>
<dbReference type="EMBL" id="JADGKB010000168">
    <property type="protein sequence ID" value="KAJ3251767.1"/>
    <property type="molecule type" value="Genomic_DNA"/>
</dbReference>
<feature type="transmembrane region" description="Helical" evidence="1">
    <location>
        <begin position="178"/>
        <end position="197"/>
    </location>
</feature>
<feature type="transmembrane region" description="Helical" evidence="1">
    <location>
        <begin position="255"/>
        <end position="279"/>
    </location>
</feature>
<sequence length="374" mass="42668">MKRHLHSFDYDKQDPSLLLTPPMSITLVIHIILMATTFLFIFPLSIIRVLQKQTNLYLLGTGFALFHIGYFAGHRVYGYKLSSFHVHNQPYVFYLVYVLNIFGICYKTTKSDFLWRAHRFLLGLFVIVPLLQLGSGMTASLGICQPSEVNNCMAHFGMGFAFIAIALLGMFTKYQQDALLGTILFFGLLNTIVTHRWGTKWSGRDYQHTVSGVFWFFGGVLGLIYRFQKVINPFPYIVLFVEGIQMIFHDQNSTYAWVVHIMFGSTVLFASSIRLAGLYAKIDTQLLVDTLWILCGIFFMGGNSDAIFKLKNSDFDPGSYVMLLASGGFAILIYIQFMNYLINGRIEYQRLQSFSSEATLDDLEEGKFEIKNEI</sequence>
<keyword evidence="1" id="KW-1133">Transmembrane helix</keyword>
<dbReference type="AlphaFoldDB" id="A0AAD5Y080"/>
<feature type="transmembrane region" description="Helical" evidence="1">
    <location>
        <begin position="120"/>
        <end position="141"/>
    </location>
</feature>
<evidence type="ECO:0000313" key="3">
    <source>
        <dbReference type="EMBL" id="KAJ3251767.1"/>
    </source>
</evidence>
<organism evidence="3 4">
    <name type="scientific">Boothiomyces macroporosus</name>
    <dbReference type="NCBI Taxonomy" id="261099"/>
    <lineage>
        <taxon>Eukaryota</taxon>
        <taxon>Fungi</taxon>
        <taxon>Fungi incertae sedis</taxon>
        <taxon>Chytridiomycota</taxon>
        <taxon>Chytridiomycota incertae sedis</taxon>
        <taxon>Chytridiomycetes</taxon>
        <taxon>Rhizophydiales</taxon>
        <taxon>Terramycetaceae</taxon>
        <taxon>Boothiomyces</taxon>
    </lineage>
</organism>
<gene>
    <name evidence="3" type="ORF">HK103_002074</name>
</gene>
<dbReference type="InterPro" id="IPR018827">
    <property type="entry name" value="YTP1_C"/>
</dbReference>
<feature type="transmembrane region" description="Helical" evidence="1">
    <location>
        <begin position="20"/>
        <end position="42"/>
    </location>
</feature>
<dbReference type="PANTHER" id="PTHR31685">
    <property type="entry name" value="INTEGRAL MEMBRANE PROTEIN (AFU_ORTHOLOGUE AFUA_6G12730)-RELATED"/>
    <property type="match status" value="1"/>
</dbReference>
<protein>
    <recommendedName>
        <fullName evidence="2">Protein YTP1-like C-terminal domain-containing protein</fullName>
    </recommendedName>
</protein>
<feature type="transmembrane region" description="Helical" evidence="1">
    <location>
        <begin position="320"/>
        <end position="342"/>
    </location>
</feature>
<feature type="transmembrane region" description="Helical" evidence="1">
    <location>
        <begin position="286"/>
        <end position="308"/>
    </location>
</feature>
<feature type="domain" description="Protein YTP1-like C-terminal" evidence="2">
    <location>
        <begin position="183"/>
        <end position="338"/>
    </location>
</feature>
<dbReference type="Proteomes" id="UP001210925">
    <property type="component" value="Unassembled WGS sequence"/>
</dbReference>
<dbReference type="PANTHER" id="PTHR31685:SF2">
    <property type="entry name" value="PROTEIN YTP1"/>
    <property type="match status" value="1"/>
</dbReference>
<feature type="transmembrane region" description="Helical" evidence="1">
    <location>
        <begin position="91"/>
        <end position="108"/>
    </location>
</feature>
<feature type="transmembrane region" description="Helical" evidence="1">
    <location>
        <begin position="234"/>
        <end position="249"/>
    </location>
</feature>
<evidence type="ECO:0000256" key="1">
    <source>
        <dbReference type="SAM" id="Phobius"/>
    </source>
</evidence>
<keyword evidence="4" id="KW-1185">Reference proteome</keyword>
<accession>A0AAD5Y080</accession>
<proteinExistence type="predicted"/>
<evidence type="ECO:0000259" key="2">
    <source>
        <dbReference type="Pfam" id="PF10355"/>
    </source>
</evidence>
<keyword evidence="1" id="KW-0472">Membrane</keyword>
<comment type="caution">
    <text evidence="3">The sequence shown here is derived from an EMBL/GenBank/DDBJ whole genome shotgun (WGS) entry which is preliminary data.</text>
</comment>
<reference evidence="3" key="1">
    <citation type="submission" date="2020-05" db="EMBL/GenBank/DDBJ databases">
        <title>Phylogenomic resolution of chytrid fungi.</title>
        <authorList>
            <person name="Stajich J.E."/>
            <person name="Amses K."/>
            <person name="Simmons R."/>
            <person name="Seto K."/>
            <person name="Myers J."/>
            <person name="Bonds A."/>
            <person name="Quandt C.A."/>
            <person name="Barry K."/>
            <person name="Liu P."/>
            <person name="Grigoriev I."/>
            <person name="Longcore J.E."/>
            <person name="James T.Y."/>
        </authorList>
    </citation>
    <scope>NUCLEOTIDE SEQUENCE</scope>
    <source>
        <strain evidence="3">PLAUS21</strain>
    </source>
</reference>